<name>A0A6P1E5R0_LENHI</name>
<dbReference type="GO" id="GO:0003677">
    <property type="term" value="F:DNA binding"/>
    <property type="evidence" value="ECO:0007669"/>
    <property type="project" value="UniProtKB-UniRule"/>
</dbReference>
<dbReference type="GeneID" id="69057162"/>
<feature type="DNA-binding region" description="H-T-H motif" evidence="2">
    <location>
        <begin position="31"/>
        <end position="50"/>
    </location>
</feature>
<protein>
    <submittedName>
        <fullName evidence="4">TetR family transcriptional regulator</fullName>
    </submittedName>
</protein>
<dbReference type="SUPFAM" id="SSF46689">
    <property type="entry name" value="Homeodomain-like"/>
    <property type="match status" value="1"/>
</dbReference>
<evidence type="ECO:0000313" key="5">
    <source>
        <dbReference type="Proteomes" id="UP000465035"/>
    </source>
</evidence>
<dbReference type="Gene3D" id="1.10.357.10">
    <property type="entry name" value="Tetracycline Repressor, domain 2"/>
    <property type="match status" value="1"/>
</dbReference>
<evidence type="ECO:0000256" key="2">
    <source>
        <dbReference type="PROSITE-ProRule" id="PRU00335"/>
    </source>
</evidence>
<dbReference type="PANTHER" id="PTHR43479">
    <property type="entry name" value="ACREF/ENVCD OPERON REPRESSOR-RELATED"/>
    <property type="match status" value="1"/>
</dbReference>
<dbReference type="InterPro" id="IPR009057">
    <property type="entry name" value="Homeodomain-like_sf"/>
</dbReference>
<dbReference type="PANTHER" id="PTHR43479:SF7">
    <property type="entry name" value="TETR-FAMILY TRANSCRIPTIONAL REGULATOR"/>
    <property type="match status" value="1"/>
</dbReference>
<dbReference type="InterPro" id="IPR050624">
    <property type="entry name" value="HTH-type_Tx_Regulator"/>
</dbReference>
<dbReference type="SMR" id="A0A6P1E5R0"/>
<evidence type="ECO:0000313" key="4">
    <source>
        <dbReference type="EMBL" id="QHB51112.1"/>
    </source>
</evidence>
<dbReference type="PROSITE" id="PS50977">
    <property type="entry name" value="HTH_TETR_2"/>
    <property type="match status" value="1"/>
</dbReference>
<dbReference type="Pfam" id="PF00440">
    <property type="entry name" value="TetR_N"/>
    <property type="match status" value="1"/>
</dbReference>
<proteinExistence type="predicted"/>
<feature type="domain" description="HTH tetR-type" evidence="3">
    <location>
        <begin position="8"/>
        <end position="68"/>
    </location>
</feature>
<dbReference type="Proteomes" id="UP000465035">
    <property type="component" value="Chromosome"/>
</dbReference>
<dbReference type="InterPro" id="IPR001647">
    <property type="entry name" value="HTH_TetR"/>
</dbReference>
<dbReference type="EMBL" id="CP047121">
    <property type="protein sequence ID" value="QHB51112.1"/>
    <property type="molecule type" value="Genomic_DNA"/>
</dbReference>
<accession>A0A6P1E5R0</accession>
<reference evidence="4 5" key="1">
    <citation type="submission" date="2019-12" db="EMBL/GenBank/DDBJ databases">
        <title>Lactobacillus hilgardii FLUB.</title>
        <authorList>
            <person name="Gustaw K."/>
        </authorList>
    </citation>
    <scope>NUCLEOTIDE SEQUENCE [LARGE SCALE GENOMIC DNA]</scope>
    <source>
        <strain evidence="4 5">FLUB</strain>
    </source>
</reference>
<organism evidence="4 5">
    <name type="scientific">Lentilactobacillus hilgardii</name>
    <name type="common">Lactobacillus hilgardii</name>
    <dbReference type="NCBI Taxonomy" id="1588"/>
    <lineage>
        <taxon>Bacteria</taxon>
        <taxon>Bacillati</taxon>
        <taxon>Bacillota</taxon>
        <taxon>Bacilli</taxon>
        <taxon>Lactobacillales</taxon>
        <taxon>Lactobacillaceae</taxon>
        <taxon>Lentilactobacillus</taxon>
    </lineage>
</organism>
<evidence type="ECO:0000256" key="1">
    <source>
        <dbReference type="ARBA" id="ARBA00023125"/>
    </source>
</evidence>
<sequence>MSSNQKVVNTERKIKSAFIYLTETKGIKAMTVSDITKFARINRSTFYTHYRDKTAMVSDFEDQILTHIEKLVLDHSDEKIGYQDVSEGTPHVCAAVETVVDYLNQEFNMSRALLGPGGDSQLEVKIRKLLGRLIDRQLAEVKGQTGPTKIPDNFAREIIVSGLMSIIKVWLTEGNPETPKEISTIIMKTRYLSPFDLLDVKKA</sequence>
<dbReference type="InterPro" id="IPR039532">
    <property type="entry name" value="TetR_C_Firmicutes"/>
</dbReference>
<keyword evidence="1 2" id="KW-0238">DNA-binding</keyword>
<dbReference type="Pfam" id="PF14278">
    <property type="entry name" value="TetR_C_8"/>
    <property type="match status" value="1"/>
</dbReference>
<dbReference type="RefSeq" id="WP_003551886.1">
    <property type="nucleotide sequence ID" value="NZ_CABKOL010000106.1"/>
</dbReference>
<gene>
    <name evidence="4" type="ORF">GQR93_02170</name>
</gene>
<dbReference type="AlphaFoldDB" id="A0A6P1E5R0"/>
<evidence type="ECO:0000259" key="3">
    <source>
        <dbReference type="PROSITE" id="PS50977"/>
    </source>
</evidence>